<dbReference type="InterPro" id="IPR010065">
    <property type="entry name" value="AA_ABC_transptr_permease_3TM"/>
</dbReference>
<dbReference type="InterPro" id="IPR000515">
    <property type="entry name" value="MetI-like"/>
</dbReference>
<feature type="transmembrane region" description="Helical" evidence="8">
    <location>
        <begin position="69"/>
        <end position="88"/>
    </location>
</feature>
<reference evidence="10" key="1">
    <citation type="submission" date="2020-05" db="EMBL/GenBank/DDBJ databases">
        <authorList>
            <person name="Chiriac C."/>
            <person name="Salcher M."/>
            <person name="Ghai R."/>
            <person name="Kavagutti S V."/>
        </authorList>
    </citation>
    <scope>NUCLEOTIDE SEQUENCE</scope>
</reference>
<gene>
    <name evidence="10" type="ORF">UFOPK4366_00126</name>
</gene>
<dbReference type="Gene3D" id="1.10.3720.10">
    <property type="entry name" value="MetI-like"/>
    <property type="match status" value="1"/>
</dbReference>
<keyword evidence="5" id="KW-0029">Amino-acid transport</keyword>
<proteinExistence type="predicted"/>
<dbReference type="PANTHER" id="PTHR30614">
    <property type="entry name" value="MEMBRANE COMPONENT OF AMINO ACID ABC TRANSPORTER"/>
    <property type="match status" value="1"/>
</dbReference>
<comment type="subcellular location">
    <subcellularLocation>
        <location evidence="1">Cell membrane</location>
        <topology evidence="1">Multi-pass membrane protein</topology>
    </subcellularLocation>
</comment>
<evidence type="ECO:0000256" key="2">
    <source>
        <dbReference type="ARBA" id="ARBA00022448"/>
    </source>
</evidence>
<dbReference type="EMBL" id="CAFBQS010000009">
    <property type="protein sequence ID" value="CAB5058667.1"/>
    <property type="molecule type" value="Genomic_DNA"/>
</dbReference>
<evidence type="ECO:0000259" key="9">
    <source>
        <dbReference type="PROSITE" id="PS50928"/>
    </source>
</evidence>
<dbReference type="GO" id="GO:0043190">
    <property type="term" value="C:ATP-binding cassette (ABC) transporter complex"/>
    <property type="evidence" value="ECO:0007669"/>
    <property type="project" value="InterPro"/>
</dbReference>
<protein>
    <submittedName>
        <fullName evidence="10">Unannotated protein</fullName>
    </submittedName>
</protein>
<evidence type="ECO:0000256" key="5">
    <source>
        <dbReference type="ARBA" id="ARBA00022970"/>
    </source>
</evidence>
<dbReference type="PROSITE" id="PS50928">
    <property type="entry name" value="ABC_TM1"/>
    <property type="match status" value="1"/>
</dbReference>
<dbReference type="PANTHER" id="PTHR30614:SF0">
    <property type="entry name" value="L-CYSTINE TRANSPORT SYSTEM PERMEASE PROTEIN TCYL"/>
    <property type="match status" value="1"/>
</dbReference>
<evidence type="ECO:0000256" key="4">
    <source>
        <dbReference type="ARBA" id="ARBA00022692"/>
    </source>
</evidence>
<keyword evidence="3" id="KW-1003">Cell membrane</keyword>
<feature type="transmembrane region" description="Helical" evidence="8">
    <location>
        <begin position="190"/>
        <end position="207"/>
    </location>
</feature>
<dbReference type="NCBIfam" id="TIGR01726">
    <property type="entry name" value="HEQRo_perm_3TM"/>
    <property type="match status" value="1"/>
</dbReference>
<dbReference type="GO" id="GO:0006865">
    <property type="term" value="P:amino acid transport"/>
    <property type="evidence" value="ECO:0007669"/>
    <property type="project" value="UniProtKB-KW"/>
</dbReference>
<evidence type="ECO:0000256" key="3">
    <source>
        <dbReference type="ARBA" id="ARBA00022475"/>
    </source>
</evidence>
<evidence type="ECO:0000256" key="8">
    <source>
        <dbReference type="SAM" id="Phobius"/>
    </source>
</evidence>
<dbReference type="GO" id="GO:0022857">
    <property type="term" value="F:transmembrane transporter activity"/>
    <property type="evidence" value="ECO:0007669"/>
    <property type="project" value="InterPro"/>
</dbReference>
<keyword evidence="2" id="KW-0813">Transport</keyword>
<sequence length="221" mass="24183">MMNLNTGFWHELWISLDDFAVGIGVALSVSALAIIMGTVLGVAIGLGLTYGNIVIRTLARIYVDIIRGIPVLVLILAFFYVLTIWGINLEPFQAGVLSLGVFSAAHVAEMTRGALQNIHSGQREASLALGLTFSQTFISVLMPQALRQILPTWINTVIETVKGSTLVSIIGVVEITLVTQQIIARNFLTMKFYAVCALIYFCIGFSIERFGKYVEKKIAIK</sequence>
<organism evidence="10">
    <name type="scientific">freshwater metagenome</name>
    <dbReference type="NCBI Taxonomy" id="449393"/>
    <lineage>
        <taxon>unclassified sequences</taxon>
        <taxon>metagenomes</taxon>
        <taxon>ecological metagenomes</taxon>
    </lineage>
</organism>
<dbReference type="AlphaFoldDB" id="A0A6J7U1P5"/>
<dbReference type="Pfam" id="PF00528">
    <property type="entry name" value="BPD_transp_1"/>
    <property type="match status" value="1"/>
</dbReference>
<dbReference type="InterPro" id="IPR043429">
    <property type="entry name" value="ArtM/GltK/GlnP/TcyL/YhdX-like"/>
</dbReference>
<evidence type="ECO:0000256" key="7">
    <source>
        <dbReference type="ARBA" id="ARBA00023136"/>
    </source>
</evidence>
<dbReference type="CDD" id="cd06261">
    <property type="entry name" value="TM_PBP2"/>
    <property type="match status" value="1"/>
</dbReference>
<dbReference type="InterPro" id="IPR035906">
    <property type="entry name" value="MetI-like_sf"/>
</dbReference>
<accession>A0A6J7U1P5</accession>
<keyword evidence="4 8" id="KW-0812">Transmembrane</keyword>
<keyword evidence="6 8" id="KW-1133">Transmembrane helix</keyword>
<feature type="transmembrane region" description="Helical" evidence="8">
    <location>
        <begin position="20"/>
        <end position="48"/>
    </location>
</feature>
<feature type="domain" description="ABC transmembrane type-1" evidence="9">
    <location>
        <begin position="23"/>
        <end position="211"/>
    </location>
</feature>
<keyword evidence="7 8" id="KW-0472">Membrane</keyword>
<evidence type="ECO:0000313" key="10">
    <source>
        <dbReference type="EMBL" id="CAB5058667.1"/>
    </source>
</evidence>
<dbReference type="SUPFAM" id="SSF161098">
    <property type="entry name" value="MetI-like"/>
    <property type="match status" value="1"/>
</dbReference>
<evidence type="ECO:0000256" key="1">
    <source>
        <dbReference type="ARBA" id="ARBA00004651"/>
    </source>
</evidence>
<evidence type="ECO:0000256" key="6">
    <source>
        <dbReference type="ARBA" id="ARBA00022989"/>
    </source>
</evidence>
<name>A0A6J7U1P5_9ZZZZ</name>